<feature type="domain" description="Histidine kinase" evidence="16">
    <location>
        <begin position="253"/>
        <end position="455"/>
    </location>
</feature>
<dbReference type="PANTHER" id="PTHR44936">
    <property type="entry name" value="SENSOR PROTEIN CREC"/>
    <property type="match status" value="1"/>
</dbReference>
<feature type="domain" description="HAMP" evidence="17">
    <location>
        <begin position="193"/>
        <end position="245"/>
    </location>
</feature>
<dbReference type="CDD" id="cd00082">
    <property type="entry name" value="HisKA"/>
    <property type="match status" value="1"/>
</dbReference>
<evidence type="ECO:0000259" key="16">
    <source>
        <dbReference type="PROSITE" id="PS50109"/>
    </source>
</evidence>
<gene>
    <name evidence="18" type="ORF">F4827_002522</name>
</gene>
<keyword evidence="7 18" id="KW-0808">Transferase</keyword>
<comment type="subcellular location">
    <subcellularLocation>
        <location evidence="2">Cell inner membrane</location>
        <topology evidence="2">Multi-pass membrane protein</topology>
    </subcellularLocation>
</comment>
<evidence type="ECO:0000259" key="17">
    <source>
        <dbReference type="PROSITE" id="PS50885"/>
    </source>
</evidence>
<dbReference type="SMART" id="SM00387">
    <property type="entry name" value="HATPase_c"/>
    <property type="match status" value="1"/>
</dbReference>
<dbReference type="Pfam" id="PF00672">
    <property type="entry name" value="HAMP"/>
    <property type="match status" value="1"/>
</dbReference>
<dbReference type="Pfam" id="PF00512">
    <property type="entry name" value="HisKA"/>
    <property type="match status" value="1"/>
</dbReference>
<protein>
    <recommendedName>
        <fullName evidence="3">histidine kinase</fullName>
        <ecNumber evidence="3">2.7.13.3</ecNumber>
    </recommendedName>
</protein>
<dbReference type="CDD" id="cd06225">
    <property type="entry name" value="HAMP"/>
    <property type="match status" value="1"/>
</dbReference>
<feature type="transmembrane region" description="Helical" evidence="15">
    <location>
        <begin position="25"/>
        <end position="47"/>
    </location>
</feature>
<evidence type="ECO:0000256" key="10">
    <source>
        <dbReference type="ARBA" id="ARBA00022777"/>
    </source>
</evidence>
<dbReference type="Gene3D" id="1.10.287.130">
    <property type="match status" value="1"/>
</dbReference>
<dbReference type="Pfam" id="PF02518">
    <property type="entry name" value="HATPase_c"/>
    <property type="match status" value="1"/>
</dbReference>
<accession>A0A7W9TYS5</accession>
<evidence type="ECO:0000256" key="2">
    <source>
        <dbReference type="ARBA" id="ARBA00004429"/>
    </source>
</evidence>
<evidence type="ECO:0000256" key="13">
    <source>
        <dbReference type="ARBA" id="ARBA00023012"/>
    </source>
</evidence>
<keyword evidence="10 18" id="KW-0418">Kinase</keyword>
<evidence type="ECO:0000256" key="6">
    <source>
        <dbReference type="ARBA" id="ARBA00022553"/>
    </source>
</evidence>
<evidence type="ECO:0000256" key="8">
    <source>
        <dbReference type="ARBA" id="ARBA00022692"/>
    </source>
</evidence>
<dbReference type="InterPro" id="IPR036097">
    <property type="entry name" value="HisK_dim/P_sf"/>
</dbReference>
<dbReference type="GO" id="GO:0005524">
    <property type="term" value="F:ATP binding"/>
    <property type="evidence" value="ECO:0007669"/>
    <property type="project" value="UniProtKB-KW"/>
</dbReference>
<evidence type="ECO:0000256" key="4">
    <source>
        <dbReference type="ARBA" id="ARBA00022475"/>
    </source>
</evidence>
<dbReference type="PROSITE" id="PS50885">
    <property type="entry name" value="HAMP"/>
    <property type="match status" value="1"/>
</dbReference>
<feature type="transmembrane region" description="Helical" evidence="15">
    <location>
        <begin position="170"/>
        <end position="191"/>
    </location>
</feature>
<dbReference type="SMART" id="SM00388">
    <property type="entry name" value="HisKA"/>
    <property type="match status" value="1"/>
</dbReference>
<evidence type="ECO:0000313" key="18">
    <source>
        <dbReference type="EMBL" id="MBB6102670.1"/>
    </source>
</evidence>
<evidence type="ECO:0000256" key="11">
    <source>
        <dbReference type="ARBA" id="ARBA00022840"/>
    </source>
</evidence>
<dbReference type="EMBL" id="JACHBW010000006">
    <property type="protein sequence ID" value="MBB6102670.1"/>
    <property type="molecule type" value="Genomic_DNA"/>
</dbReference>
<proteinExistence type="predicted"/>
<evidence type="ECO:0000256" key="3">
    <source>
        <dbReference type="ARBA" id="ARBA00012438"/>
    </source>
</evidence>
<dbReference type="InterPro" id="IPR050980">
    <property type="entry name" value="2C_sensor_his_kinase"/>
</dbReference>
<evidence type="ECO:0000256" key="5">
    <source>
        <dbReference type="ARBA" id="ARBA00022519"/>
    </source>
</evidence>
<keyword evidence="5" id="KW-0997">Cell inner membrane</keyword>
<comment type="caution">
    <text evidence="18">The sequence shown here is derived from an EMBL/GenBank/DDBJ whole genome shotgun (WGS) entry which is preliminary data.</text>
</comment>
<reference evidence="18 19" key="1">
    <citation type="submission" date="2020-08" db="EMBL/GenBank/DDBJ databases">
        <title>Above-ground endophytic microbial communities from plants in different locations in the United States.</title>
        <authorList>
            <person name="Frank C."/>
        </authorList>
    </citation>
    <scope>NUCLEOTIDE SEQUENCE [LARGE SCALE GENOMIC DNA]</scope>
    <source>
        <strain evidence="18 19">WP4_2_2</strain>
    </source>
</reference>
<dbReference type="PROSITE" id="PS50109">
    <property type="entry name" value="HIS_KIN"/>
    <property type="match status" value="1"/>
</dbReference>
<dbReference type="Proteomes" id="UP000571554">
    <property type="component" value="Unassembled WGS sequence"/>
</dbReference>
<comment type="catalytic activity">
    <reaction evidence="1">
        <text>ATP + protein L-histidine = ADP + protein N-phospho-L-histidine.</text>
        <dbReference type="EC" id="2.7.13.3"/>
    </reaction>
</comment>
<dbReference type="InterPro" id="IPR003660">
    <property type="entry name" value="HAMP_dom"/>
</dbReference>
<dbReference type="InterPro" id="IPR003661">
    <property type="entry name" value="HisK_dim/P_dom"/>
</dbReference>
<evidence type="ECO:0000256" key="14">
    <source>
        <dbReference type="ARBA" id="ARBA00023136"/>
    </source>
</evidence>
<dbReference type="GO" id="GO:0005886">
    <property type="term" value="C:plasma membrane"/>
    <property type="evidence" value="ECO:0007669"/>
    <property type="project" value="UniProtKB-SubCell"/>
</dbReference>
<dbReference type="RefSeq" id="WP_183724222.1">
    <property type="nucleotide sequence ID" value="NZ_JACHBW010000006.1"/>
</dbReference>
<dbReference type="InterPro" id="IPR036890">
    <property type="entry name" value="HATPase_C_sf"/>
</dbReference>
<keyword evidence="8 15" id="KW-0812">Transmembrane</keyword>
<evidence type="ECO:0000256" key="15">
    <source>
        <dbReference type="SAM" id="Phobius"/>
    </source>
</evidence>
<dbReference type="GO" id="GO:0000155">
    <property type="term" value="F:phosphorelay sensor kinase activity"/>
    <property type="evidence" value="ECO:0007669"/>
    <property type="project" value="InterPro"/>
</dbReference>
<keyword evidence="19" id="KW-1185">Reference proteome</keyword>
<keyword evidence="11" id="KW-0067">ATP-binding</keyword>
<organism evidence="18 19">
    <name type="scientific">Paraburkholderia bannensis</name>
    <dbReference type="NCBI Taxonomy" id="765414"/>
    <lineage>
        <taxon>Bacteria</taxon>
        <taxon>Pseudomonadati</taxon>
        <taxon>Pseudomonadota</taxon>
        <taxon>Betaproteobacteria</taxon>
        <taxon>Burkholderiales</taxon>
        <taxon>Burkholderiaceae</taxon>
        <taxon>Paraburkholderia</taxon>
    </lineage>
</organism>
<dbReference type="SMART" id="SM00304">
    <property type="entry name" value="HAMP"/>
    <property type="match status" value="1"/>
</dbReference>
<dbReference type="PRINTS" id="PR00344">
    <property type="entry name" value="BCTRLSENSOR"/>
</dbReference>
<keyword evidence="4" id="KW-1003">Cell membrane</keyword>
<dbReference type="SUPFAM" id="SSF158472">
    <property type="entry name" value="HAMP domain-like"/>
    <property type="match status" value="1"/>
</dbReference>
<dbReference type="EC" id="2.7.13.3" evidence="3"/>
<keyword evidence="14 15" id="KW-0472">Membrane</keyword>
<evidence type="ECO:0000256" key="1">
    <source>
        <dbReference type="ARBA" id="ARBA00000085"/>
    </source>
</evidence>
<dbReference type="InterPro" id="IPR005467">
    <property type="entry name" value="His_kinase_dom"/>
</dbReference>
<evidence type="ECO:0000256" key="7">
    <source>
        <dbReference type="ARBA" id="ARBA00022679"/>
    </source>
</evidence>
<dbReference type="Gene3D" id="3.30.565.10">
    <property type="entry name" value="Histidine kinase-like ATPase, C-terminal domain"/>
    <property type="match status" value="1"/>
</dbReference>
<keyword evidence="12 15" id="KW-1133">Transmembrane helix</keyword>
<dbReference type="Gene3D" id="1.10.8.500">
    <property type="entry name" value="HAMP domain in histidine kinase"/>
    <property type="match status" value="1"/>
</dbReference>
<keyword evidence="6" id="KW-0597">Phosphoprotein</keyword>
<dbReference type="InterPro" id="IPR004358">
    <property type="entry name" value="Sig_transdc_His_kin-like_C"/>
</dbReference>
<keyword evidence="13" id="KW-0902">Two-component regulatory system</keyword>
<sequence>MATPADSPRREARSWLPRSLLSRNIALLVALVALTQVCSLSALLHFVQRPRIERASIIFSDYVKVLDGMLVAMPPAESRAAAARLNAQREVPASSMIEPPMNPLRFFRSWQRDVFLEALRRHLPADMPVRWEIADNDQEDEARLWIRVHAAGEPTWIALPMTADAQASGITTAIVLSLGLALLAALTGWLIQLHLNRPLAELAHAARGVSAGETPAALPTDGPTEIAEVSRAFNQMTDALRQAEATRALMLAGVSHDIRTPLTKLRLAIAMALPRGTNDGLVASAESYLDTIDTILQQFMDYAGSGEREAPQPGDLNALAGQLVADFAGLGHEFDFEESTLPSFAFRPVAVMRLLMNLMQNAVVYGRTGLSIRTWQENGFACVSVRDRGNGIRAEELERLKLPFSRGNNARGHSGGTGLGLAIVDRIARQHGGSLTFLDREGGGLEAVVKLSLNPSPFTRSTSTAPRT</sequence>
<dbReference type="SUPFAM" id="SSF55874">
    <property type="entry name" value="ATPase domain of HSP90 chaperone/DNA topoisomerase II/histidine kinase"/>
    <property type="match status" value="1"/>
</dbReference>
<evidence type="ECO:0000256" key="12">
    <source>
        <dbReference type="ARBA" id="ARBA00022989"/>
    </source>
</evidence>
<dbReference type="PANTHER" id="PTHR44936:SF5">
    <property type="entry name" value="SENSOR HISTIDINE KINASE ENVZ"/>
    <property type="match status" value="1"/>
</dbReference>
<dbReference type="AlphaFoldDB" id="A0A7W9TYS5"/>
<name>A0A7W9TYS5_9BURK</name>
<evidence type="ECO:0000313" key="19">
    <source>
        <dbReference type="Proteomes" id="UP000571554"/>
    </source>
</evidence>
<evidence type="ECO:0000256" key="9">
    <source>
        <dbReference type="ARBA" id="ARBA00022741"/>
    </source>
</evidence>
<dbReference type="InterPro" id="IPR003594">
    <property type="entry name" value="HATPase_dom"/>
</dbReference>
<dbReference type="SUPFAM" id="SSF47384">
    <property type="entry name" value="Homodimeric domain of signal transducing histidine kinase"/>
    <property type="match status" value="1"/>
</dbReference>
<keyword evidence="9" id="KW-0547">Nucleotide-binding</keyword>